<gene>
    <name evidence="2" type="ORF">OHV25_02775</name>
</gene>
<accession>A0AAU2GTM7</accession>
<proteinExistence type="predicted"/>
<keyword evidence="1" id="KW-1133">Transmembrane helix</keyword>
<reference evidence="2" key="1">
    <citation type="submission" date="2022-10" db="EMBL/GenBank/DDBJ databases">
        <title>The complete genomes of actinobacterial strains from the NBC collection.</title>
        <authorList>
            <person name="Joergensen T.S."/>
            <person name="Alvarez Arevalo M."/>
            <person name="Sterndorff E.B."/>
            <person name="Faurdal D."/>
            <person name="Vuksanovic O."/>
            <person name="Mourched A.-S."/>
            <person name="Charusanti P."/>
            <person name="Shaw S."/>
            <person name="Blin K."/>
            <person name="Weber T."/>
        </authorList>
    </citation>
    <scope>NUCLEOTIDE SEQUENCE</scope>
    <source>
        <strain evidence="2">NBC_00060</strain>
    </source>
</reference>
<keyword evidence="1" id="KW-0812">Transmembrane</keyword>
<sequence>MNRRRPTARRTARRAGGALLLITVPAVLAALGGLLWWLQVELPAGRRATDRAGLDRAVRNTADALHRAAADGTLTTAEITAVDRPADWTISRGPTAIRIARTFTDTEATYTCWSFTLAVPLGPDTVVRTGKEHDGRCAERG</sequence>
<evidence type="ECO:0000313" key="2">
    <source>
        <dbReference type="EMBL" id="WTU38563.1"/>
    </source>
</evidence>
<protein>
    <submittedName>
        <fullName evidence="2">Uncharacterized protein</fullName>
    </submittedName>
</protein>
<organism evidence="2">
    <name type="scientific">Streptomyces sp. NBC_00060</name>
    <dbReference type="NCBI Taxonomy" id="2975636"/>
    <lineage>
        <taxon>Bacteria</taxon>
        <taxon>Bacillati</taxon>
        <taxon>Actinomycetota</taxon>
        <taxon>Actinomycetes</taxon>
        <taxon>Kitasatosporales</taxon>
        <taxon>Streptomycetaceae</taxon>
        <taxon>Streptomyces</taxon>
    </lineage>
</organism>
<name>A0AAU2GTM7_9ACTN</name>
<dbReference type="AlphaFoldDB" id="A0AAU2GTM7"/>
<keyword evidence="1" id="KW-0472">Membrane</keyword>
<evidence type="ECO:0000256" key="1">
    <source>
        <dbReference type="SAM" id="Phobius"/>
    </source>
</evidence>
<dbReference type="EMBL" id="CP108253">
    <property type="protein sequence ID" value="WTU38563.1"/>
    <property type="molecule type" value="Genomic_DNA"/>
</dbReference>
<feature type="transmembrane region" description="Helical" evidence="1">
    <location>
        <begin position="20"/>
        <end position="38"/>
    </location>
</feature>